<dbReference type="Proteomes" id="UP000219453">
    <property type="component" value="Unassembled WGS sequence"/>
</dbReference>
<name>A0A285N3J3_NATPI</name>
<organism evidence="2 3">
    <name type="scientific">Natronoarchaeum philippinense</name>
    <dbReference type="NCBI Taxonomy" id="558529"/>
    <lineage>
        <taxon>Archaea</taxon>
        <taxon>Methanobacteriati</taxon>
        <taxon>Methanobacteriota</taxon>
        <taxon>Stenosarchaea group</taxon>
        <taxon>Halobacteria</taxon>
        <taxon>Halobacteriales</taxon>
        <taxon>Natronoarchaeaceae</taxon>
    </lineage>
</organism>
<reference evidence="2 3" key="1">
    <citation type="submission" date="2017-09" db="EMBL/GenBank/DDBJ databases">
        <authorList>
            <person name="Ehlers B."/>
            <person name="Leendertz F.H."/>
        </authorList>
    </citation>
    <scope>NUCLEOTIDE SEQUENCE [LARGE SCALE GENOMIC DNA]</scope>
    <source>
        <strain evidence="2 3">DSM 27208</strain>
    </source>
</reference>
<keyword evidence="2" id="KW-0966">Cell projection</keyword>
<keyword evidence="2" id="KW-0969">Cilium</keyword>
<dbReference type="InterPro" id="IPR012859">
    <property type="entry name" value="Pilin_N_archaeal"/>
</dbReference>
<dbReference type="AlphaFoldDB" id="A0A285N3J3"/>
<accession>A0A285N3J3</accession>
<evidence type="ECO:0000313" key="3">
    <source>
        <dbReference type="Proteomes" id="UP000219453"/>
    </source>
</evidence>
<dbReference type="EMBL" id="OBEJ01000001">
    <property type="protein sequence ID" value="SNZ03999.1"/>
    <property type="molecule type" value="Genomic_DNA"/>
</dbReference>
<protein>
    <submittedName>
        <fullName evidence="2">Flagellin N-terminal-like domain-containing protein</fullName>
    </submittedName>
</protein>
<evidence type="ECO:0000259" key="1">
    <source>
        <dbReference type="Pfam" id="PF07790"/>
    </source>
</evidence>
<proteinExistence type="predicted"/>
<dbReference type="NCBIfam" id="TIGR02537">
    <property type="entry name" value="arch_flag_Nterm"/>
    <property type="match status" value="1"/>
</dbReference>
<dbReference type="InterPro" id="IPR013373">
    <property type="entry name" value="Flagellin/pilin_N_arc"/>
</dbReference>
<dbReference type="RefSeq" id="WP_097007449.1">
    <property type="nucleotide sequence ID" value="NZ_OBEJ01000001.1"/>
</dbReference>
<evidence type="ECO:0000313" key="2">
    <source>
        <dbReference type="EMBL" id="SNZ03999.1"/>
    </source>
</evidence>
<dbReference type="Pfam" id="PF07790">
    <property type="entry name" value="Pilin_N"/>
    <property type="match status" value="1"/>
</dbReference>
<keyword evidence="3" id="KW-1185">Reference proteome</keyword>
<feature type="domain" description="Archaeal Type IV pilin N-terminal" evidence="1">
    <location>
        <begin position="6"/>
        <end position="85"/>
    </location>
</feature>
<keyword evidence="2" id="KW-0282">Flagellum</keyword>
<dbReference type="OrthoDB" id="118020at2157"/>
<gene>
    <name evidence="2" type="ORF">SAMN06269185_0423</name>
</gene>
<sequence length="181" mass="18943">MSRASAPVVGAVLLIAVTVTAAGLVAFVAFEEVEEPPPPTPQNAEVTGALVEPADSPQACGGDSIRLVHQGGNAVELSRTYILVRPLDGPASEARIENLPTDGTTFEDEQIAYDPDNLINDNCVRGVAAENRGQWTAGTRIQFDLNSGAGTLDAGDRIEVVVVHEPSGGVVAEVQLTMRDQ</sequence>